<name>A0AA39A4K6_VITRO</name>
<reference evidence="1 2" key="1">
    <citation type="journal article" date="2023" name="BMC Biotechnol.">
        <title>Vitis rotundifolia cv Carlos genome sequencing.</title>
        <authorList>
            <person name="Huff M."/>
            <person name="Hulse-Kemp A."/>
            <person name="Scheffler B."/>
            <person name="Youngblood R."/>
            <person name="Simpson S."/>
            <person name="Babiker E."/>
            <person name="Staton M."/>
        </authorList>
    </citation>
    <scope>NUCLEOTIDE SEQUENCE [LARGE SCALE GENOMIC DNA]</scope>
    <source>
        <tissue evidence="1">Leaf</tissue>
    </source>
</reference>
<accession>A0AA39A4K6</accession>
<gene>
    <name evidence="1" type="ORF">PVL29_006264</name>
</gene>
<organism evidence="1 2">
    <name type="scientific">Vitis rotundifolia</name>
    <name type="common">Muscadine grape</name>
    <dbReference type="NCBI Taxonomy" id="103349"/>
    <lineage>
        <taxon>Eukaryota</taxon>
        <taxon>Viridiplantae</taxon>
        <taxon>Streptophyta</taxon>
        <taxon>Embryophyta</taxon>
        <taxon>Tracheophyta</taxon>
        <taxon>Spermatophyta</taxon>
        <taxon>Magnoliopsida</taxon>
        <taxon>eudicotyledons</taxon>
        <taxon>Gunneridae</taxon>
        <taxon>Pentapetalae</taxon>
        <taxon>rosids</taxon>
        <taxon>Vitales</taxon>
        <taxon>Vitaceae</taxon>
        <taxon>Viteae</taxon>
        <taxon>Vitis</taxon>
    </lineage>
</organism>
<dbReference type="Proteomes" id="UP001168098">
    <property type="component" value="Unassembled WGS sequence"/>
</dbReference>
<dbReference type="AlphaFoldDB" id="A0AA39A4K6"/>
<evidence type="ECO:0000313" key="1">
    <source>
        <dbReference type="EMBL" id="KAJ9700851.1"/>
    </source>
</evidence>
<sequence length="213" mass="22805">MNNFSFDEGKEGLLGRVGSDLRGSAVLVLPSMPKIRGKGPKFMGNCGLSVAENLEVIPSSPSQSPSSLFPSSFFPPSCGLTPSFLSPSVPNLISSDFQSLAPLENRVNSIIFFKNDDDGTVGQNSVGIPNLVMVENQFAYPNQLTQSVNPLSPKTILPSNLATVNQGVTVGSPSDEFQIEGLSPRKMAKVHEVLKTLDIKVYSRRKSRCSTGS</sequence>
<comment type="caution">
    <text evidence="1">The sequence shown here is derived from an EMBL/GenBank/DDBJ whole genome shotgun (WGS) entry which is preliminary data.</text>
</comment>
<keyword evidence="2" id="KW-1185">Reference proteome</keyword>
<proteinExistence type="predicted"/>
<evidence type="ECO:0000313" key="2">
    <source>
        <dbReference type="Proteomes" id="UP001168098"/>
    </source>
</evidence>
<dbReference type="EMBL" id="JARBHA010000005">
    <property type="protein sequence ID" value="KAJ9700851.1"/>
    <property type="molecule type" value="Genomic_DNA"/>
</dbReference>
<protein>
    <submittedName>
        <fullName evidence="1">Uncharacterized protein</fullName>
    </submittedName>
</protein>